<protein>
    <submittedName>
        <fullName evidence="5">NAD-dependent succinate-semialdehyde dehydrogenase</fullName>
    </submittedName>
</protein>
<dbReference type="Pfam" id="PF00171">
    <property type="entry name" value="Aldedh"/>
    <property type="match status" value="1"/>
</dbReference>
<dbReference type="SUPFAM" id="SSF53720">
    <property type="entry name" value="ALDH-like"/>
    <property type="match status" value="1"/>
</dbReference>
<comment type="similarity">
    <text evidence="1">Belongs to the aldehyde dehydrogenase family.</text>
</comment>
<keyword evidence="2" id="KW-0521">NADP</keyword>
<sequence length="468" mass="51004">MKSINPHSGRLIRSYDTQDDTQIDRQLAMAAAAFDDWRRSGFADRASLMKRASGILRERRQQLAELMADEMGKVVRDGIAEIEKCAGCCDYYADNAERFLTRQTIPTDAEDSYIAFDPLGPVLAIMPWNFPFWQVFRFAAPALMAGNVGVLKHASNVTGCSLAIQDIFRAAGFPQHAFSSLLIESANVERVIRHPAIKAVTLTGSTPAGRSVASIAGAELKKTVLELGGSDAYLVLDDADLDAAVDLCVKSRLINGGQSCIAAKRFIVDKKLRPQFERAYVERFARIRHGDPRDDSSDIGPMARIDLRDQIHQQVEQSLREGASLLMGGKVPAGEGAYYPPTVLGNVKPGVVAFDEEIFGPVAAIIEADDEDHAIELANQSPFGLGAALFTRDKARADRIARRIEAGSVFINAFVKSDVRLPFGGVKQSGYGRELSWFGIQEFVNVKTVYHAKSQAASAAHASSSQPE</sequence>
<reference evidence="5 6" key="1">
    <citation type="submission" date="2023-10" db="EMBL/GenBank/DDBJ databases">
        <title>Noviherbaspirillum sp. CPCC 100848 genome assembly.</title>
        <authorList>
            <person name="Li X.Y."/>
            <person name="Fang X.M."/>
        </authorList>
    </citation>
    <scope>NUCLEOTIDE SEQUENCE [LARGE SCALE GENOMIC DNA]</scope>
    <source>
        <strain evidence="5 6">CPCC 100848</strain>
    </source>
</reference>
<feature type="domain" description="Aldehyde dehydrogenase" evidence="4">
    <location>
        <begin position="2"/>
        <end position="449"/>
    </location>
</feature>
<organism evidence="5 6">
    <name type="scientific">Noviherbaspirillum album</name>
    <dbReference type="NCBI Taxonomy" id="3080276"/>
    <lineage>
        <taxon>Bacteria</taxon>
        <taxon>Pseudomonadati</taxon>
        <taxon>Pseudomonadota</taxon>
        <taxon>Betaproteobacteria</taxon>
        <taxon>Burkholderiales</taxon>
        <taxon>Oxalobacteraceae</taxon>
        <taxon>Noviherbaspirillum</taxon>
    </lineage>
</organism>
<dbReference type="Gene3D" id="3.40.605.10">
    <property type="entry name" value="Aldehyde Dehydrogenase, Chain A, domain 1"/>
    <property type="match status" value="1"/>
</dbReference>
<dbReference type="PROSITE" id="PS00070">
    <property type="entry name" value="ALDEHYDE_DEHYDR_CYS"/>
    <property type="match status" value="1"/>
</dbReference>
<dbReference type="RefSeq" id="WP_326506526.1">
    <property type="nucleotide sequence ID" value="NZ_JAWIIV010000008.1"/>
</dbReference>
<dbReference type="InterPro" id="IPR016163">
    <property type="entry name" value="Ald_DH_C"/>
</dbReference>
<evidence type="ECO:0000256" key="1">
    <source>
        <dbReference type="ARBA" id="ARBA00009986"/>
    </source>
</evidence>
<dbReference type="InterPro" id="IPR044148">
    <property type="entry name" value="ALDH_GabD1-like"/>
</dbReference>
<keyword evidence="3" id="KW-0560">Oxidoreductase</keyword>
<dbReference type="Proteomes" id="UP001352263">
    <property type="component" value="Unassembled WGS sequence"/>
</dbReference>
<dbReference type="CDD" id="cd07100">
    <property type="entry name" value="ALDH_SSADH1_GabD1"/>
    <property type="match status" value="1"/>
</dbReference>
<proteinExistence type="inferred from homology"/>
<dbReference type="InterPro" id="IPR047110">
    <property type="entry name" value="GABD/Sad-like"/>
</dbReference>
<dbReference type="InterPro" id="IPR016161">
    <property type="entry name" value="Ald_DH/histidinol_DH"/>
</dbReference>
<dbReference type="InterPro" id="IPR016160">
    <property type="entry name" value="Ald_DH_CS_CYS"/>
</dbReference>
<evidence type="ECO:0000313" key="5">
    <source>
        <dbReference type="EMBL" id="MEC4719812.1"/>
    </source>
</evidence>
<dbReference type="PANTHER" id="PTHR43217:SF1">
    <property type="entry name" value="SUCCINATE SEMIALDEHYDE DEHYDROGENASE [NAD(P)+] SAD"/>
    <property type="match status" value="1"/>
</dbReference>
<name>A0ABU6J837_9BURK</name>
<dbReference type="PANTHER" id="PTHR43217">
    <property type="entry name" value="SUCCINATE SEMIALDEHYDE DEHYDROGENASE [NAD(P)+] SAD"/>
    <property type="match status" value="1"/>
</dbReference>
<dbReference type="InterPro" id="IPR016162">
    <property type="entry name" value="Ald_DH_N"/>
</dbReference>
<keyword evidence="6" id="KW-1185">Reference proteome</keyword>
<dbReference type="Gene3D" id="3.40.309.10">
    <property type="entry name" value="Aldehyde Dehydrogenase, Chain A, domain 2"/>
    <property type="match status" value="1"/>
</dbReference>
<dbReference type="EMBL" id="JAWIIV010000008">
    <property type="protein sequence ID" value="MEC4719812.1"/>
    <property type="molecule type" value="Genomic_DNA"/>
</dbReference>
<comment type="caution">
    <text evidence="5">The sequence shown here is derived from an EMBL/GenBank/DDBJ whole genome shotgun (WGS) entry which is preliminary data.</text>
</comment>
<evidence type="ECO:0000256" key="2">
    <source>
        <dbReference type="ARBA" id="ARBA00022857"/>
    </source>
</evidence>
<evidence type="ECO:0000256" key="3">
    <source>
        <dbReference type="ARBA" id="ARBA00023002"/>
    </source>
</evidence>
<accession>A0ABU6J837</accession>
<gene>
    <name evidence="5" type="ORF">RY831_11680</name>
</gene>
<evidence type="ECO:0000313" key="6">
    <source>
        <dbReference type="Proteomes" id="UP001352263"/>
    </source>
</evidence>
<evidence type="ECO:0000259" key="4">
    <source>
        <dbReference type="Pfam" id="PF00171"/>
    </source>
</evidence>
<dbReference type="InterPro" id="IPR015590">
    <property type="entry name" value="Aldehyde_DH_dom"/>
</dbReference>